<protein>
    <submittedName>
        <fullName evidence="5">Uncharacterized protein</fullName>
    </submittedName>
</protein>
<feature type="chain" id="PRO_5040974728" evidence="2">
    <location>
        <begin position="20"/>
        <end position="498"/>
    </location>
</feature>
<feature type="domain" description="Glycosyltransferase subfamily 4-like N-terminal" evidence="4">
    <location>
        <begin position="81"/>
        <end position="243"/>
    </location>
</feature>
<keyword evidence="1" id="KW-0328">Glycosyltransferase</keyword>
<dbReference type="InterPro" id="IPR028098">
    <property type="entry name" value="Glyco_trans_4-like_N"/>
</dbReference>
<accession>A0A9W7DQJ5</accession>
<evidence type="ECO:0000256" key="2">
    <source>
        <dbReference type="SAM" id="SignalP"/>
    </source>
</evidence>
<keyword evidence="6" id="KW-1185">Reference proteome</keyword>
<gene>
    <name evidence="5" type="ORF">TrLO_g7812</name>
</gene>
<dbReference type="PANTHER" id="PTHR45947:SF3">
    <property type="entry name" value="SULFOQUINOVOSYL TRANSFERASE SQD2"/>
    <property type="match status" value="1"/>
</dbReference>
<evidence type="ECO:0000256" key="1">
    <source>
        <dbReference type="ARBA" id="ARBA00022676"/>
    </source>
</evidence>
<dbReference type="AlphaFoldDB" id="A0A9W7DQJ5"/>
<dbReference type="InterPro" id="IPR001296">
    <property type="entry name" value="Glyco_trans_1"/>
</dbReference>
<evidence type="ECO:0000313" key="5">
    <source>
        <dbReference type="EMBL" id="GMH52504.1"/>
    </source>
</evidence>
<keyword evidence="1" id="KW-0808">Transferase</keyword>
<evidence type="ECO:0000259" key="3">
    <source>
        <dbReference type="Pfam" id="PF00534"/>
    </source>
</evidence>
<dbReference type="SUPFAM" id="SSF53756">
    <property type="entry name" value="UDP-Glycosyltransferase/glycogen phosphorylase"/>
    <property type="match status" value="1"/>
</dbReference>
<dbReference type="InterPro" id="IPR050194">
    <property type="entry name" value="Glycosyltransferase_grp1"/>
</dbReference>
<dbReference type="Pfam" id="PF13439">
    <property type="entry name" value="Glyco_transf_4"/>
    <property type="match status" value="1"/>
</dbReference>
<feature type="signal peptide" evidence="2">
    <location>
        <begin position="1"/>
        <end position="19"/>
    </location>
</feature>
<sequence>MKTSFTAVILFLTFPLVTSFLLPPPVTLHQPLSLTAKTPRVKPLPPTAPAPTLTSIPPMKIALLVEPTPFNYVCGYSNRYNEMLRYIKKAGDDVSILTTDDKPDPPKEAFGYPISTTLGFRFPLYNHVCVTFDLPELKGLRLMEKFRPDIIHITSPGFLLFAALIYARVMRVPLIMAYHTHLPNYAKKYLGYIPGIEDFAWFLVRFAHSRADLTLTTSPQMKKELEEHGIKRIDVWRKGIDTVRFDPKFKSAETRKMMTDGHPDDFTLVYVGRLGAEKRVMDIKPILEKLGPKTRLCIVGDGPQAAELRKHFEGTNTVFTGQITGDDLSSAFASADAFVMPSDSETLGFVVLESMASGVPVVAAEAGGIPDIIDHERTSYLAEPGNTDKFVEYLKKIRDDKAGAEQMKLECRKEVEKFSWEAATSVLRNVQYPMAMQNFKSRSFGGYGGPRTAFLGRVWRIKFAWLAKKVKRLITLGFFRDLWYASANESVKPKELGQ</sequence>
<evidence type="ECO:0000313" key="6">
    <source>
        <dbReference type="Proteomes" id="UP001165122"/>
    </source>
</evidence>
<comment type="caution">
    <text evidence="5">The sequence shown here is derived from an EMBL/GenBank/DDBJ whole genome shotgun (WGS) entry which is preliminary data.</text>
</comment>
<name>A0A9W7DQJ5_9STRA</name>
<reference evidence="6" key="1">
    <citation type="journal article" date="2023" name="Commun. Biol.">
        <title>Genome analysis of Parmales, the sister group of diatoms, reveals the evolutionary specialization of diatoms from phago-mixotrophs to photoautotrophs.</title>
        <authorList>
            <person name="Ban H."/>
            <person name="Sato S."/>
            <person name="Yoshikawa S."/>
            <person name="Yamada K."/>
            <person name="Nakamura Y."/>
            <person name="Ichinomiya M."/>
            <person name="Sato N."/>
            <person name="Blanc-Mathieu R."/>
            <person name="Endo H."/>
            <person name="Kuwata A."/>
            <person name="Ogata H."/>
        </authorList>
    </citation>
    <scope>NUCLEOTIDE SEQUENCE [LARGE SCALE GENOMIC DNA]</scope>
    <source>
        <strain evidence="6">NIES 3700</strain>
    </source>
</reference>
<dbReference type="Gene3D" id="3.40.50.2000">
    <property type="entry name" value="Glycogen Phosphorylase B"/>
    <property type="match status" value="2"/>
</dbReference>
<dbReference type="CDD" id="cd03814">
    <property type="entry name" value="GT4-like"/>
    <property type="match status" value="1"/>
</dbReference>
<dbReference type="GO" id="GO:0016757">
    <property type="term" value="F:glycosyltransferase activity"/>
    <property type="evidence" value="ECO:0007669"/>
    <property type="project" value="UniProtKB-KW"/>
</dbReference>
<organism evidence="5 6">
    <name type="scientific">Triparma laevis f. longispina</name>
    <dbReference type="NCBI Taxonomy" id="1714387"/>
    <lineage>
        <taxon>Eukaryota</taxon>
        <taxon>Sar</taxon>
        <taxon>Stramenopiles</taxon>
        <taxon>Ochrophyta</taxon>
        <taxon>Bolidophyceae</taxon>
        <taxon>Parmales</taxon>
        <taxon>Triparmaceae</taxon>
        <taxon>Triparma</taxon>
    </lineage>
</organism>
<evidence type="ECO:0000259" key="4">
    <source>
        <dbReference type="Pfam" id="PF13439"/>
    </source>
</evidence>
<dbReference type="Proteomes" id="UP001165122">
    <property type="component" value="Unassembled WGS sequence"/>
</dbReference>
<dbReference type="OrthoDB" id="443318at2759"/>
<feature type="domain" description="Glycosyl transferase family 1" evidence="3">
    <location>
        <begin position="264"/>
        <end position="408"/>
    </location>
</feature>
<keyword evidence="2" id="KW-0732">Signal</keyword>
<dbReference type="EMBL" id="BRXW01000418">
    <property type="protein sequence ID" value="GMH52504.1"/>
    <property type="molecule type" value="Genomic_DNA"/>
</dbReference>
<dbReference type="Pfam" id="PF00534">
    <property type="entry name" value="Glycos_transf_1"/>
    <property type="match status" value="1"/>
</dbReference>
<dbReference type="PANTHER" id="PTHR45947">
    <property type="entry name" value="SULFOQUINOVOSYL TRANSFERASE SQD2"/>
    <property type="match status" value="1"/>
</dbReference>
<proteinExistence type="predicted"/>